<accession>A0A2M6W2X4</accession>
<gene>
    <name evidence="1" type="ORF">COU31_04840</name>
</gene>
<evidence type="ECO:0000313" key="1">
    <source>
        <dbReference type="EMBL" id="PIT87070.1"/>
    </source>
</evidence>
<protein>
    <recommendedName>
        <fullName evidence="3">DUF4145 domain-containing protein</fullName>
    </recommendedName>
</protein>
<name>A0A2M6W2X4_9BACT</name>
<comment type="caution">
    <text evidence="1">The sequence shown here is derived from an EMBL/GenBank/DDBJ whole genome shotgun (WGS) entry which is preliminary data.</text>
</comment>
<dbReference type="EMBL" id="PFBX01000054">
    <property type="protein sequence ID" value="PIT87070.1"/>
    <property type="molecule type" value="Genomic_DNA"/>
</dbReference>
<dbReference type="Proteomes" id="UP000231183">
    <property type="component" value="Unassembled WGS sequence"/>
</dbReference>
<evidence type="ECO:0000313" key="2">
    <source>
        <dbReference type="Proteomes" id="UP000231183"/>
    </source>
</evidence>
<proteinExistence type="predicted"/>
<reference evidence="2" key="1">
    <citation type="submission" date="2017-09" db="EMBL/GenBank/DDBJ databases">
        <title>Depth-based differentiation of microbial function through sediment-hosted aquifers and enrichment of novel symbionts in the deep terrestrial subsurface.</title>
        <authorList>
            <person name="Probst A.J."/>
            <person name="Ladd B."/>
            <person name="Jarett J.K."/>
            <person name="Geller-Mcgrath D.E."/>
            <person name="Sieber C.M.K."/>
            <person name="Emerson J.B."/>
            <person name="Anantharaman K."/>
            <person name="Thomas B.C."/>
            <person name="Malmstrom R."/>
            <person name="Stieglmeier M."/>
            <person name="Klingl A."/>
            <person name="Woyke T."/>
            <person name="Ryan C.M."/>
            <person name="Banfield J.F."/>
        </authorList>
    </citation>
    <scope>NUCLEOTIDE SEQUENCE [LARGE SCALE GENOMIC DNA]</scope>
</reference>
<dbReference type="AlphaFoldDB" id="A0A2M6W2X4"/>
<evidence type="ECO:0008006" key="3">
    <source>
        <dbReference type="Google" id="ProtNLM"/>
    </source>
</evidence>
<organism evidence="1 2">
    <name type="scientific">Candidatus Magasanikbacteria bacterium CG10_big_fil_rev_8_21_14_0_10_40_10</name>
    <dbReference type="NCBI Taxonomy" id="1974648"/>
    <lineage>
        <taxon>Bacteria</taxon>
        <taxon>Candidatus Magasanikiibacteriota</taxon>
    </lineage>
</organism>
<sequence length="239" mass="27262">MGNKILVQINFFGPFLKNEDVSKILAGQTFEEKNNLPDFKRELISSFFDLPAISLSEEMLKSYIEATTEESHMSITPHTKEIYERLLKPLKSAKKNYCLGEYSATIALCGVVGEMLAILLWKMNDVRLKGSAITEDQEKGLFGRTFEKLGQEKRLEILKTFGHTNNEQHQVFKNIKDSRNHYLHLWILDSTNEKSIALETLKKSFILFKEITGIGLADAGSVKVNPLLLKLFKNIPENH</sequence>